<organism evidence="2 3">
    <name type="scientific">Anaerobacterium chartisolvens</name>
    <dbReference type="NCBI Taxonomy" id="1297424"/>
    <lineage>
        <taxon>Bacteria</taxon>
        <taxon>Bacillati</taxon>
        <taxon>Bacillota</taxon>
        <taxon>Clostridia</taxon>
        <taxon>Eubacteriales</taxon>
        <taxon>Oscillospiraceae</taxon>
        <taxon>Anaerobacterium</taxon>
    </lineage>
</organism>
<evidence type="ECO:0000313" key="2">
    <source>
        <dbReference type="EMBL" id="RCX15438.1"/>
    </source>
</evidence>
<protein>
    <submittedName>
        <fullName evidence="2">PIN domain-containing protein</fullName>
    </submittedName>
</protein>
<keyword evidence="3" id="KW-1185">Reference proteome</keyword>
<dbReference type="SUPFAM" id="SSF88723">
    <property type="entry name" value="PIN domain-like"/>
    <property type="match status" value="1"/>
</dbReference>
<dbReference type="Pfam" id="PF01850">
    <property type="entry name" value="PIN"/>
    <property type="match status" value="1"/>
</dbReference>
<gene>
    <name evidence="2" type="ORF">DFR58_11318</name>
</gene>
<dbReference type="AlphaFoldDB" id="A0A369B4B3"/>
<name>A0A369B4B3_9FIRM</name>
<evidence type="ECO:0000259" key="1">
    <source>
        <dbReference type="Pfam" id="PF01850"/>
    </source>
</evidence>
<dbReference type="Gene3D" id="3.40.50.1010">
    <property type="entry name" value="5'-nuclease"/>
    <property type="match status" value="1"/>
</dbReference>
<comment type="caution">
    <text evidence="2">The sequence shown here is derived from an EMBL/GenBank/DDBJ whole genome shotgun (WGS) entry which is preliminary data.</text>
</comment>
<proteinExistence type="predicted"/>
<dbReference type="OrthoDB" id="5624224at2"/>
<dbReference type="EMBL" id="QPJT01000013">
    <property type="protein sequence ID" value="RCX15438.1"/>
    <property type="molecule type" value="Genomic_DNA"/>
</dbReference>
<dbReference type="InterPro" id="IPR002716">
    <property type="entry name" value="PIN_dom"/>
</dbReference>
<evidence type="ECO:0000313" key="3">
    <source>
        <dbReference type="Proteomes" id="UP000253034"/>
    </source>
</evidence>
<reference evidence="2 3" key="1">
    <citation type="submission" date="2018-07" db="EMBL/GenBank/DDBJ databases">
        <title>Genomic Encyclopedia of Type Strains, Phase IV (KMG-IV): sequencing the most valuable type-strain genomes for metagenomic binning, comparative biology and taxonomic classification.</title>
        <authorList>
            <person name="Goeker M."/>
        </authorList>
    </citation>
    <scope>NUCLEOTIDE SEQUENCE [LARGE SCALE GENOMIC DNA]</scope>
    <source>
        <strain evidence="2 3">DSM 27016</strain>
    </source>
</reference>
<accession>A0A369B4B3</accession>
<dbReference type="Proteomes" id="UP000253034">
    <property type="component" value="Unassembled WGS sequence"/>
</dbReference>
<dbReference type="InterPro" id="IPR029060">
    <property type="entry name" value="PIN-like_dom_sf"/>
</dbReference>
<feature type="domain" description="PIN" evidence="1">
    <location>
        <begin position="58"/>
        <end position="124"/>
    </location>
</feature>
<sequence length="147" mass="17190">MKIYMDVCCFNRPFDDQTQDKIRIESDAVLAILSKCISGEWHLLSSEVLDIEIENTQDEWKKSKVYELYNLAEEKIMLNDKIIKRAYEIQSFGIKSFDSLHVASAEYSKADIFLTTDKNLLRMAGRLKLDIIIVNPLNWFMEVDENE</sequence>